<protein>
    <submittedName>
        <fullName evidence="1">Uncharacterized protein</fullName>
    </submittedName>
</protein>
<name>A0AAD4XK66_9MAGN</name>
<proteinExistence type="predicted"/>
<comment type="caution">
    <text evidence="1">The sequence shown here is derived from an EMBL/GenBank/DDBJ whole genome shotgun (WGS) entry which is preliminary data.</text>
</comment>
<dbReference type="Proteomes" id="UP001202328">
    <property type="component" value="Unassembled WGS sequence"/>
</dbReference>
<feature type="non-terminal residue" evidence="1">
    <location>
        <position position="158"/>
    </location>
</feature>
<evidence type="ECO:0000313" key="1">
    <source>
        <dbReference type="EMBL" id="KAI3917618.1"/>
    </source>
</evidence>
<dbReference type="EMBL" id="JAJJMB010008983">
    <property type="protein sequence ID" value="KAI3917618.1"/>
    <property type="molecule type" value="Genomic_DNA"/>
</dbReference>
<sequence length="158" mass="17475">DNDFNSETPLFLAAIKGRLAALEYLLEMAFTFSSNSQIWSSMIHLSTSCMRGAITEGSDPNGVPDGLNAPPLAAGIIQVIKLLGWSWYLKRLDDCSRCLFQGFGLDPENRQLQDAFREVTLNRVEGHQCPTLDRKASEASGGSFVRFSKNLKTCLRIS</sequence>
<dbReference type="AlphaFoldDB" id="A0AAD4XK66"/>
<gene>
    <name evidence="1" type="ORF">MKW98_021380</name>
</gene>
<organism evidence="1 2">
    <name type="scientific">Papaver atlanticum</name>
    <dbReference type="NCBI Taxonomy" id="357466"/>
    <lineage>
        <taxon>Eukaryota</taxon>
        <taxon>Viridiplantae</taxon>
        <taxon>Streptophyta</taxon>
        <taxon>Embryophyta</taxon>
        <taxon>Tracheophyta</taxon>
        <taxon>Spermatophyta</taxon>
        <taxon>Magnoliopsida</taxon>
        <taxon>Ranunculales</taxon>
        <taxon>Papaveraceae</taxon>
        <taxon>Papaveroideae</taxon>
        <taxon>Papaver</taxon>
    </lineage>
</organism>
<accession>A0AAD4XK66</accession>
<evidence type="ECO:0000313" key="2">
    <source>
        <dbReference type="Proteomes" id="UP001202328"/>
    </source>
</evidence>
<reference evidence="1" key="1">
    <citation type="submission" date="2022-04" db="EMBL/GenBank/DDBJ databases">
        <title>A functionally conserved STORR gene fusion in Papaver species that diverged 16.8 million years ago.</title>
        <authorList>
            <person name="Catania T."/>
        </authorList>
    </citation>
    <scope>NUCLEOTIDE SEQUENCE</scope>
    <source>
        <strain evidence="1">S-188037</strain>
    </source>
</reference>
<keyword evidence="2" id="KW-1185">Reference proteome</keyword>